<dbReference type="PANTHER" id="PTHR14969">
    <property type="entry name" value="SPHINGOSINE-1-PHOSPHATE PHOSPHOHYDROLASE"/>
    <property type="match status" value="1"/>
</dbReference>
<feature type="domain" description="Phosphatidic acid phosphatase type 2/haloperoxidase" evidence="8">
    <location>
        <begin position="68"/>
        <end position="179"/>
    </location>
</feature>
<keyword evidence="6 7" id="KW-0472">Membrane</keyword>
<dbReference type="CDD" id="cd01610">
    <property type="entry name" value="PAP2_like"/>
    <property type="match status" value="1"/>
</dbReference>
<dbReference type="RefSeq" id="WP_161746637.1">
    <property type="nucleotide sequence ID" value="NZ_JAAAMV010000029.1"/>
</dbReference>
<keyword evidence="2" id="KW-1003">Cell membrane</keyword>
<keyword evidence="5 7" id="KW-1133">Transmembrane helix</keyword>
<accession>A0ABW9XZC8</accession>
<organism evidence="9 10">
    <name type="scientific">Paenibacillus glycinis</name>
    <dbReference type="NCBI Taxonomy" id="2697035"/>
    <lineage>
        <taxon>Bacteria</taxon>
        <taxon>Bacillati</taxon>
        <taxon>Bacillota</taxon>
        <taxon>Bacilli</taxon>
        <taxon>Bacillales</taxon>
        <taxon>Paenibacillaceae</taxon>
        <taxon>Paenibacillus</taxon>
    </lineage>
</organism>
<evidence type="ECO:0000259" key="8">
    <source>
        <dbReference type="SMART" id="SM00014"/>
    </source>
</evidence>
<dbReference type="Gene3D" id="1.20.144.10">
    <property type="entry name" value="Phosphatidic acid phosphatase type 2/haloperoxidase"/>
    <property type="match status" value="1"/>
</dbReference>
<evidence type="ECO:0000313" key="10">
    <source>
        <dbReference type="Proteomes" id="UP000665561"/>
    </source>
</evidence>
<dbReference type="SUPFAM" id="SSF48317">
    <property type="entry name" value="Acid phosphatase/Vanadium-dependent haloperoxidase"/>
    <property type="match status" value="1"/>
</dbReference>
<dbReference type="Pfam" id="PF01569">
    <property type="entry name" value="PAP2"/>
    <property type="match status" value="1"/>
</dbReference>
<dbReference type="InterPro" id="IPR000326">
    <property type="entry name" value="PAP2/HPO"/>
</dbReference>
<evidence type="ECO:0000256" key="2">
    <source>
        <dbReference type="ARBA" id="ARBA00022475"/>
    </source>
</evidence>
<evidence type="ECO:0000256" key="6">
    <source>
        <dbReference type="ARBA" id="ARBA00023136"/>
    </source>
</evidence>
<dbReference type="EMBL" id="JAAAMV010000029">
    <property type="protein sequence ID" value="NBD27614.1"/>
    <property type="molecule type" value="Genomic_DNA"/>
</dbReference>
<dbReference type="Proteomes" id="UP000665561">
    <property type="component" value="Unassembled WGS sequence"/>
</dbReference>
<dbReference type="InterPro" id="IPR036938">
    <property type="entry name" value="PAP2/HPO_sf"/>
</dbReference>
<name>A0ABW9XZC8_9BACL</name>
<evidence type="ECO:0000256" key="1">
    <source>
        <dbReference type="ARBA" id="ARBA00004651"/>
    </source>
</evidence>
<feature type="transmembrane region" description="Helical" evidence="7">
    <location>
        <begin position="164"/>
        <end position="184"/>
    </location>
</feature>
<evidence type="ECO:0000313" key="9">
    <source>
        <dbReference type="EMBL" id="NBD27614.1"/>
    </source>
</evidence>
<protein>
    <submittedName>
        <fullName evidence="9">Phosphatase PAP2 family protein</fullName>
    </submittedName>
</protein>
<reference evidence="9 10" key="1">
    <citation type="submission" date="2020-01" db="EMBL/GenBank/DDBJ databases">
        <title>Paenibacillus soybeanensis sp. nov. isolated from the nodules of soybean (Glycine max(L.) Merr).</title>
        <authorList>
            <person name="Wang H."/>
        </authorList>
    </citation>
    <scope>NUCLEOTIDE SEQUENCE [LARGE SCALE GENOMIC DNA]</scope>
    <source>
        <strain evidence="9 10">T1</strain>
    </source>
</reference>
<keyword evidence="10" id="KW-1185">Reference proteome</keyword>
<evidence type="ECO:0000256" key="3">
    <source>
        <dbReference type="ARBA" id="ARBA00022692"/>
    </source>
</evidence>
<feature type="transmembrane region" description="Helical" evidence="7">
    <location>
        <begin position="132"/>
        <end position="152"/>
    </location>
</feature>
<feature type="transmembrane region" description="Helical" evidence="7">
    <location>
        <begin position="65"/>
        <end position="84"/>
    </location>
</feature>
<feature type="transmembrane region" description="Helical" evidence="7">
    <location>
        <begin position="35"/>
        <end position="59"/>
    </location>
</feature>
<keyword evidence="4" id="KW-0378">Hydrolase</keyword>
<comment type="subcellular location">
    <subcellularLocation>
        <location evidence="1">Cell membrane</location>
        <topology evidence="1">Multi-pass membrane protein</topology>
    </subcellularLocation>
</comment>
<proteinExistence type="predicted"/>
<evidence type="ECO:0000256" key="5">
    <source>
        <dbReference type="ARBA" id="ARBA00022989"/>
    </source>
</evidence>
<dbReference type="SMART" id="SM00014">
    <property type="entry name" value="acidPPc"/>
    <property type="match status" value="1"/>
</dbReference>
<evidence type="ECO:0000256" key="4">
    <source>
        <dbReference type="ARBA" id="ARBA00022801"/>
    </source>
</evidence>
<sequence length="185" mass="20480">MDNMVFWALTHEQRVFFWANRRPSHEGLNRWLSRWLGSITHTGGATFTLLSSLLLALAAPGLWSIAGWQSFAAVAVSHIPVAVVKRKFCRLRPYQALEAVHTCRKPLHDSSFPSGHTTAIFAWLMPWLLVDYALLPILLPVAILIGGSVAWSRMYLGLHYPSDVTVGAVLGSLTSVLVSAAWSFI</sequence>
<comment type="caution">
    <text evidence="9">The sequence shown here is derived from an EMBL/GenBank/DDBJ whole genome shotgun (WGS) entry which is preliminary data.</text>
</comment>
<dbReference type="PANTHER" id="PTHR14969:SF62">
    <property type="entry name" value="DECAPRENYLPHOSPHORYL-5-PHOSPHORIBOSE PHOSPHATASE RV3807C-RELATED"/>
    <property type="match status" value="1"/>
</dbReference>
<evidence type="ECO:0000256" key="7">
    <source>
        <dbReference type="SAM" id="Phobius"/>
    </source>
</evidence>
<keyword evidence="3 7" id="KW-0812">Transmembrane</keyword>
<gene>
    <name evidence="9" type="ORF">GT019_27385</name>
</gene>